<feature type="compositionally biased region" description="Basic residues" evidence="1">
    <location>
        <begin position="395"/>
        <end position="417"/>
    </location>
</feature>
<gene>
    <name evidence="2" type="ORF">HDK90DRAFT_273799</name>
</gene>
<sequence>MQGPWMSISRLSRTWITIKQTTAEWIRRCSPPRRKPSNSYVVNRNLELEKLGATIYKYPVEQGRKLHPPGDYDQFLDEIDPIHQIWLLMLDGALYVAPIQQAPLNVLDVGTRQGTWAIDFANQSPLSHVVGIDIDVLWSPPSWKPKNLEFQTQPNQPLEIGWSLPMTTFDFIHGRAVSGDIDDWPAYYRQILDSLKPGGYYEQKEFSFFLSSDDDSVNDAHVFHQWRDVHLAAALANPPISTGAFTAFEHQKQGMLDAGFEDVHERRMKIPVGPWSSDARLSEAGRWLLFQEFVNLANRNGFKRVCEGLGWSEETTTAFMARFRKGLQDKSVHAYLAWWVHLVVFVLLLTSPLCSISHNALSMDGLSVCFPAVRSSLTLGDAARSCTERSPRSCRSTRTRKHRDRAGTHRRAITNPP</sequence>
<dbReference type="Proteomes" id="UP001492380">
    <property type="component" value="Unassembled WGS sequence"/>
</dbReference>
<dbReference type="GO" id="GO:0008168">
    <property type="term" value="F:methyltransferase activity"/>
    <property type="evidence" value="ECO:0007669"/>
    <property type="project" value="UniProtKB-KW"/>
</dbReference>
<dbReference type="GO" id="GO:0032259">
    <property type="term" value="P:methylation"/>
    <property type="evidence" value="ECO:0007669"/>
    <property type="project" value="UniProtKB-KW"/>
</dbReference>
<evidence type="ECO:0000313" key="3">
    <source>
        <dbReference type="Proteomes" id="UP001492380"/>
    </source>
</evidence>
<dbReference type="PANTHER" id="PTHR43591">
    <property type="entry name" value="METHYLTRANSFERASE"/>
    <property type="match status" value="1"/>
</dbReference>
<dbReference type="InterPro" id="IPR029063">
    <property type="entry name" value="SAM-dependent_MTases_sf"/>
</dbReference>
<keyword evidence="2" id="KW-0808">Transferase</keyword>
<evidence type="ECO:0000256" key="1">
    <source>
        <dbReference type="SAM" id="MobiDB-lite"/>
    </source>
</evidence>
<keyword evidence="2" id="KW-0489">Methyltransferase</keyword>
<protein>
    <submittedName>
        <fullName evidence="2">S-adenosyl-L-methionine-dependent methyltransferase</fullName>
    </submittedName>
</protein>
<reference evidence="2 3" key="1">
    <citation type="submission" date="2024-04" db="EMBL/GenBank/DDBJ databases">
        <title>Phyllosticta paracitricarpa is synonymous to the EU quarantine fungus P. citricarpa based on phylogenomic analyses.</title>
        <authorList>
            <consortium name="Lawrence Berkeley National Laboratory"/>
            <person name="Van Ingen-Buijs V.A."/>
            <person name="Van Westerhoven A.C."/>
            <person name="Haridas S."/>
            <person name="Skiadas P."/>
            <person name="Martin F."/>
            <person name="Groenewald J.Z."/>
            <person name="Crous P.W."/>
            <person name="Seidl M.F."/>
        </authorList>
    </citation>
    <scope>NUCLEOTIDE SEQUENCE [LARGE SCALE GENOMIC DNA]</scope>
    <source>
        <strain evidence="2 3">CBS 123374</strain>
    </source>
</reference>
<name>A0ABR1YMM8_9PEZI</name>
<dbReference type="PANTHER" id="PTHR43591:SF24">
    <property type="entry name" value="2-METHOXY-6-POLYPRENYL-1,4-BENZOQUINOL METHYLASE, MITOCHONDRIAL"/>
    <property type="match status" value="1"/>
</dbReference>
<evidence type="ECO:0000313" key="2">
    <source>
        <dbReference type="EMBL" id="KAK8233690.1"/>
    </source>
</evidence>
<comment type="caution">
    <text evidence="2">The sequence shown here is derived from an EMBL/GenBank/DDBJ whole genome shotgun (WGS) entry which is preliminary data.</text>
</comment>
<dbReference type="Gene3D" id="3.40.50.150">
    <property type="entry name" value="Vaccinia Virus protein VP39"/>
    <property type="match status" value="1"/>
</dbReference>
<dbReference type="Pfam" id="PF13489">
    <property type="entry name" value="Methyltransf_23"/>
    <property type="match status" value="1"/>
</dbReference>
<dbReference type="EMBL" id="JBBWRZ010000006">
    <property type="protein sequence ID" value="KAK8233690.1"/>
    <property type="molecule type" value="Genomic_DNA"/>
</dbReference>
<keyword evidence="3" id="KW-1185">Reference proteome</keyword>
<organism evidence="2 3">
    <name type="scientific">Phyllosticta capitalensis</name>
    <dbReference type="NCBI Taxonomy" id="121624"/>
    <lineage>
        <taxon>Eukaryota</taxon>
        <taxon>Fungi</taxon>
        <taxon>Dikarya</taxon>
        <taxon>Ascomycota</taxon>
        <taxon>Pezizomycotina</taxon>
        <taxon>Dothideomycetes</taxon>
        <taxon>Dothideomycetes incertae sedis</taxon>
        <taxon>Botryosphaeriales</taxon>
        <taxon>Phyllostictaceae</taxon>
        <taxon>Phyllosticta</taxon>
    </lineage>
</organism>
<feature type="region of interest" description="Disordered" evidence="1">
    <location>
        <begin position="389"/>
        <end position="417"/>
    </location>
</feature>
<dbReference type="CDD" id="cd02440">
    <property type="entry name" value="AdoMet_MTases"/>
    <property type="match status" value="1"/>
</dbReference>
<proteinExistence type="predicted"/>
<dbReference type="SUPFAM" id="SSF53335">
    <property type="entry name" value="S-adenosyl-L-methionine-dependent methyltransferases"/>
    <property type="match status" value="1"/>
</dbReference>
<accession>A0ABR1YMM8</accession>